<dbReference type="HOGENOM" id="CLU_3040993_0_0_5"/>
<gene>
    <name evidence="1" type="ordered locus">bsr7503</name>
</gene>
<evidence type="ECO:0000313" key="2">
    <source>
        <dbReference type="Proteomes" id="UP000002526"/>
    </source>
</evidence>
<dbReference type="EMBL" id="BA000040">
    <property type="protein sequence ID" value="BAC52768.1"/>
    <property type="molecule type" value="Genomic_DNA"/>
</dbReference>
<keyword evidence="2" id="KW-1185">Reference proteome</keyword>
<evidence type="ECO:0000313" key="1">
    <source>
        <dbReference type="EMBL" id="BAC52768.1"/>
    </source>
</evidence>
<dbReference type="AlphaFoldDB" id="Q89DD6"/>
<dbReference type="EnsemblBacteria" id="BAC52768">
    <property type="protein sequence ID" value="BAC52768"/>
    <property type="gene ID" value="BAC52768"/>
</dbReference>
<dbReference type="Proteomes" id="UP000002526">
    <property type="component" value="Chromosome"/>
</dbReference>
<dbReference type="KEGG" id="bja:bsr7503"/>
<organism evidence="1 2">
    <name type="scientific">Bradyrhizobium diazoefficiens (strain JCM 10833 / BCRC 13528 / IAM 13628 / NBRC 14792 / USDA 110)</name>
    <dbReference type="NCBI Taxonomy" id="224911"/>
    <lineage>
        <taxon>Bacteria</taxon>
        <taxon>Pseudomonadati</taxon>
        <taxon>Pseudomonadota</taxon>
        <taxon>Alphaproteobacteria</taxon>
        <taxon>Hyphomicrobiales</taxon>
        <taxon>Nitrobacteraceae</taxon>
        <taxon>Bradyrhizobium</taxon>
    </lineage>
</organism>
<dbReference type="InParanoid" id="Q89DD6"/>
<proteinExistence type="predicted"/>
<sequence length="54" mass="6204">MSRGASDHSIQLENEKLAVKLIRAGDRGVLYFEPNTKQLDFVRWDAVRKLSSAW</sequence>
<name>Q89DD6_BRADU</name>
<accession>Q89DD6</accession>
<protein>
    <submittedName>
        <fullName evidence="1">Bsr7503 protein</fullName>
    </submittedName>
</protein>
<reference evidence="2" key="1">
    <citation type="journal article" date="2002" name="DNA Res.">
        <title>Complete genomic sequence of nitrogen-fixing symbiotic bacterium Bradyrhizobium japonicum USDA110.</title>
        <authorList>
            <person name="Kaneko T."/>
            <person name="Nakamura Y."/>
            <person name="Sato S."/>
            <person name="Minamisawa K."/>
            <person name="Uchiumi T."/>
            <person name="Sasamoto S."/>
            <person name="Watanabe A."/>
            <person name="Idesawa K."/>
            <person name="Iriguchi M."/>
            <person name="Kawashima K."/>
            <person name="Kohara M."/>
            <person name="Matsumoto M."/>
            <person name="Shimpo S."/>
            <person name="Tsuruoka H."/>
            <person name="Wada T."/>
            <person name="Yamada M."/>
            <person name="Tabata S."/>
        </authorList>
    </citation>
    <scope>NUCLEOTIDE SEQUENCE [LARGE SCALE GENOMIC DNA]</scope>
    <source>
        <strain evidence="2">JCM 10833 / BCRC 13528 / IAM 13628 / NBRC 14792 / USDA 110</strain>
    </source>
</reference>